<keyword evidence="11" id="KW-1185">Reference proteome</keyword>
<evidence type="ECO:0000259" key="9">
    <source>
        <dbReference type="PROSITE" id="PS50109"/>
    </source>
</evidence>
<dbReference type="InterPro" id="IPR005467">
    <property type="entry name" value="His_kinase_dom"/>
</dbReference>
<dbReference type="CDD" id="cd00082">
    <property type="entry name" value="HisKA"/>
    <property type="match status" value="1"/>
</dbReference>
<evidence type="ECO:0000256" key="3">
    <source>
        <dbReference type="ARBA" id="ARBA00022553"/>
    </source>
</evidence>
<dbReference type="PROSITE" id="PS50109">
    <property type="entry name" value="HIS_KIN"/>
    <property type="match status" value="1"/>
</dbReference>
<evidence type="ECO:0000256" key="4">
    <source>
        <dbReference type="ARBA" id="ARBA00022679"/>
    </source>
</evidence>
<dbReference type="InterPro" id="IPR036097">
    <property type="entry name" value="HisK_dim/P_sf"/>
</dbReference>
<gene>
    <name evidence="10" type="ORF">CKF48_22100</name>
</gene>
<evidence type="ECO:0000256" key="6">
    <source>
        <dbReference type="ARBA" id="ARBA00022777"/>
    </source>
</evidence>
<dbReference type="InterPro" id="IPR003594">
    <property type="entry name" value="HATPase_dom"/>
</dbReference>
<organism evidence="10 11">
    <name type="scientific">Cytobacillus kochii</name>
    <dbReference type="NCBI Taxonomy" id="859143"/>
    <lineage>
        <taxon>Bacteria</taxon>
        <taxon>Bacillati</taxon>
        <taxon>Bacillota</taxon>
        <taxon>Bacilli</taxon>
        <taxon>Bacillales</taxon>
        <taxon>Bacillaceae</taxon>
        <taxon>Cytobacillus</taxon>
    </lineage>
</organism>
<keyword evidence="7" id="KW-0067">ATP-binding</keyword>
<dbReference type="Gene3D" id="3.30.565.10">
    <property type="entry name" value="Histidine kinase-like ATPase, C-terminal domain"/>
    <property type="match status" value="1"/>
</dbReference>
<feature type="domain" description="Histidine kinase" evidence="9">
    <location>
        <begin position="152"/>
        <end position="363"/>
    </location>
</feature>
<dbReference type="Proteomes" id="UP000215137">
    <property type="component" value="Chromosome"/>
</dbReference>
<dbReference type="SMART" id="SM00387">
    <property type="entry name" value="HATPase_c"/>
    <property type="match status" value="1"/>
</dbReference>
<dbReference type="CDD" id="cd00075">
    <property type="entry name" value="HATPase"/>
    <property type="match status" value="1"/>
</dbReference>
<dbReference type="OrthoDB" id="9815750at2"/>
<keyword evidence="4" id="KW-0808">Transferase</keyword>
<evidence type="ECO:0000256" key="1">
    <source>
        <dbReference type="ARBA" id="ARBA00000085"/>
    </source>
</evidence>
<evidence type="ECO:0000256" key="7">
    <source>
        <dbReference type="ARBA" id="ARBA00022840"/>
    </source>
</evidence>
<dbReference type="InterPro" id="IPR036890">
    <property type="entry name" value="HATPase_C_sf"/>
</dbReference>
<dbReference type="EC" id="2.7.13.3" evidence="2"/>
<keyword evidence="3" id="KW-0597">Phosphoprotein</keyword>
<dbReference type="SUPFAM" id="SSF55874">
    <property type="entry name" value="ATPase domain of HSP90 chaperone/DNA topoisomerase II/histidine kinase"/>
    <property type="match status" value="1"/>
</dbReference>
<dbReference type="Gene3D" id="1.10.287.130">
    <property type="match status" value="1"/>
</dbReference>
<evidence type="ECO:0000256" key="5">
    <source>
        <dbReference type="ARBA" id="ARBA00022741"/>
    </source>
</evidence>
<dbReference type="AlphaFoldDB" id="A0A248TNU3"/>
<dbReference type="GO" id="GO:0000155">
    <property type="term" value="F:phosphorelay sensor kinase activity"/>
    <property type="evidence" value="ECO:0007669"/>
    <property type="project" value="InterPro"/>
</dbReference>
<comment type="catalytic activity">
    <reaction evidence="1">
        <text>ATP + protein L-histidine = ADP + protein N-phospho-L-histidine.</text>
        <dbReference type="EC" id="2.7.13.3"/>
    </reaction>
</comment>
<dbReference type="Pfam" id="PF00512">
    <property type="entry name" value="HisKA"/>
    <property type="match status" value="1"/>
</dbReference>
<dbReference type="PRINTS" id="PR00344">
    <property type="entry name" value="BCTRLSENSOR"/>
</dbReference>
<evidence type="ECO:0000256" key="8">
    <source>
        <dbReference type="ARBA" id="ARBA00023012"/>
    </source>
</evidence>
<sequence>MKLTEIVLKELPFPYFLIDNNNHVVSTSIVNQHTIIGTPFTQLMNYEDVEQFNEIRKKKAVLNLQLFFGNGYHNYRVYTIPEEESCHLFCYPLFHSLSTDHNYQTQQLEQKLLRFSLELNEKKKIIHETASQINEANFTNEYAQNLSTLAASMAHEIRNPLTTVKGFLQLLKPYLNESGKNQYVDIALDEINRANDIIHEFLNAAKPTDNIKERISINKLVHDTFLLFQSEAILKNTALSFQLSKDDPYIYGNAKQLKQVLVNLIKNALESFDTQEQHQENTINISVRRTAETCLIVIKDTGFGMNEETLEKLFQPFYSTKSTGTGIGLSICKRIIEQHNGWINISSEMNVGTTIKITLPLDKENTYSN</sequence>
<accession>A0A248TNU3</accession>
<proteinExistence type="predicted"/>
<dbReference type="Pfam" id="PF02518">
    <property type="entry name" value="HATPase_c"/>
    <property type="match status" value="1"/>
</dbReference>
<dbReference type="SUPFAM" id="SSF47384">
    <property type="entry name" value="Homodimeric domain of signal transducing histidine kinase"/>
    <property type="match status" value="1"/>
</dbReference>
<dbReference type="GO" id="GO:0005524">
    <property type="term" value="F:ATP binding"/>
    <property type="evidence" value="ECO:0007669"/>
    <property type="project" value="UniProtKB-KW"/>
</dbReference>
<evidence type="ECO:0000313" key="11">
    <source>
        <dbReference type="Proteomes" id="UP000215137"/>
    </source>
</evidence>
<dbReference type="PANTHER" id="PTHR43065">
    <property type="entry name" value="SENSOR HISTIDINE KINASE"/>
    <property type="match status" value="1"/>
</dbReference>
<dbReference type="SMART" id="SM00388">
    <property type="entry name" value="HisKA"/>
    <property type="match status" value="1"/>
</dbReference>
<keyword evidence="8" id="KW-0902">Two-component regulatory system</keyword>
<dbReference type="InterPro" id="IPR004358">
    <property type="entry name" value="Sig_transdc_His_kin-like_C"/>
</dbReference>
<dbReference type="PANTHER" id="PTHR43065:SF10">
    <property type="entry name" value="PEROXIDE STRESS-ACTIVATED HISTIDINE KINASE MAK3"/>
    <property type="match status" value="1"/>
</dbReference>
<name>A0A248TNU3_9BACI</name>
<dbReference type="EMBL" id="CP022983">
    <property type="protein sequence ID" value="ASV69760.1"/>
    <property type="molecule type" value="Genomic_DNA"/>
</dbReference>
<dbReference type="InterPro" id="IPR003661">
    <property type="entry name" value="HisK_dim/P_dom"/>
</dbReference>
<protein>
    <recommendedName>
        <fullName evidence="2">histidine kinase</fullName>
        <ecNumber evidence="2">2.7.13.3</ecNumber>
    </recommendedName>
</protein>
<reference evidence="10 11" key="1">
    <citation type="submission" date="2017-08" db="EMBL/GenBank/DDBJ databases">
        <title>Complete Genome Sequence of Bacillus kochii Oregon-R-modENCODE STRAIN BDGP4, isolated from Drosophila melanogaster gut.</title>
        <authorList>
            <person name="Wan K.H."/>
            <person name="Yu C."/>
            <person name="Park S."/>
            <person name="Hammonds A.S."/>
            <person name="Booth B.W."/>
            <person name="Celniker S.E."/>
        </authorList>
    </citation>
    <scope>NUCLEOTIDE SEQUENCE [LARGE SCALE GENOMIC DNA]</scope>
    <source>
        <strain evidence="10 11">BDGP4</strain>
    </source>
</reference>
<dbReference type="KEGG" id="bko:CKF48_22100"/>
<keyword evidence="5" id="KW-0547">Nucleotide-binding</keyword>
<evidence type="ECO:0000313" key="10">
    <source>
        <dbReference type="EMBL" id="ASV69760.1"/>
    </source>
</evidence>
<evidence type="ECO:0000256" key="2">
    <source>
        <dbReference type="ARBA" id="ARBA00012438"/>
    </source>
</evidence>
<keyword evidence="6" id="KW-0418">Kinase</keyword>
<dbReference type="RefSeq" id="WP_095373324.1">
    <property type="nucleotide sequence ID" value="NZ_CP022983.1"/>
</dbReference>